<organism evidence="3 4">
    <name type="scientific">Streptomyces bohaiensis</name>
    <dbReference type="NCBI Taxonomy" id="1431344"/>
    <lineage>
        <taxon>Bacteria</taxon>
        <taxon>Bacillati</taxon>
        <taxon>Actinomycetota</taxon>
        <taxon>Actinomycetes</taxon>
        <taxon>Kitasatosporales</taxon>
        <taxon>Streptomycetaceae</taxon>
        <taxon>Streptomyces</taxon>
    </lineage>
</organism>
<dbReference type="EMBL" id="JAAVJC010000002">
    <property type="protein sequence ID" value="NJQ13468.1"/>
    <property type="molecule type" value="Genomic_DNA"/>
</dbReference>
<proteinExistence type="predicted"/>
<evidence type="ECO:0000259" key="2">
    <source>
        <dbReference type="SMART" id="SM00943"/>
    </source>
</evidence>
<keyword evidence="4" id="KW-1185">Reference proteome</keyword>
<accession>A0ABX1C670</accession>
<feature type="region of interest" description="Disordered" evidence="1">
    <location>
        <begin position="246"/>
        <end position="277"/>
    </location>
</feature>
<dbReference type="SMART" id="SM00943">
    <property type="entry name" value="Prim-Pol"/>
    <property type="match status" value="1"/>
</dbReference>
<feature type="domain" description="DNA primase/polymerase bifunctional N-terminal" evidence="2">
    <location>
        <begin position="22"/>
        <end position="242"/>
    </location>
</feature>
<evidence type="ECO:0000313" key="4">
    <source>
        <dbReference type="Proteomes" id="UP000727056"/>
    </source>
</evidence>
<dbReference type="InterPro" id="IPR015330">
    <property type="entry name" value="DNA_primase/pol_bifunc_N"/>
</dbReference>
<sequence>MSVQQRSDEHRPAAGPAPVQAARWLAARGLPVHPLAPGRKTPAANCTDCRDHTHPPADCHCHAAGRWCHGWHSATTDQTLITQWWEHEPAFGVGVACGPADLVVLDVDAHTTGVPDRGRLLPGIPIPDQVNLAGLASGYDTLALLAAYRRRPDPANDTGTLRVATPSGGLHIWYRNPNPTVRYRSSTGSSTKTALAWQVDIRAHGSYIVAPGTRTAAHGTTRAGHYRPLGSCREPAPLPGWLAAELTRTGHTPPPPAPPRARPHHAAPAPAPRGSKPALALLQPHLDTITACATTPEGAAFTEKLNRAAYTAGGLCAAGHLDTDHTRTLLTDAAHHARPHQIRRNETIIDAALTAGARRPLHLKDRHE</sequence>
<comment type="caution">
    <text evidence="3">The sequence shown here is derived from an EMBL/GenBank/DDBJ whole genome shotgun (WGS) entry which is preliminary data.</text>
</comment>
<name>A0ABX1C670_9ACTN</name>
<evidence type="ECO:0000313" key="3">
    <source>
        <dbReference type="EMBL" id="NJQ13468.1"/>
    </source>
</evidence>
<dbReference type="CDD" id="cd04859">
    <property type="entry name" value="Prim_Pol"/>
    <property type="match status" value="1"/>
</dbReference>
<protein>
    <submittedName>
        <fullName evidence="3">Bifunctional DNA primase/polymerase</fullName>
    </submittedName>
</protein>
<evidence type="ECO:0000256" key="1">
    <source>
        <dbReference type="SAM" id="MobiDB-lite"/>
    </source>
</evidence>
<reference evidence="3 4" key="1">
    <citation type="submission" date="2020-03" db="EMBL/GenBank/DDBJ databases">
        <title>Draft genome of Streptomyces sp. ventii, isolated from the Axial Seamount in the Pacific Ocean, and resequencing of the two type strains Streptomyces lonarensis strain NCL 716 and Streptomyces bohaiensis strain 11A07.</title>
        <authorList>
            <person name="Loughran R.M."/>
            <person name="Pfannmuller K.M."/>
            <person name="Wasson B.J."/>
            <person name="Deadmond M.C."/>
            <person name="Paddock B.E."/>
            <person name="Koyack M.J."/>
            <person name="Gallegos D.A."/>
            <person name="Mitchell E.A."/>
            <person name="Ushijima B."/>
            <person name="Saw J.H."/>
            <person name="Mcphail K.L."/>
            <person name="Videau P."/>
        </authorList>
    </citation>
    <scope>NUCLEOTIDE SEQUENCE [LARGE SCALE GENOMIC DNA]</scope>
    <source>
        <strain evidence="3 4">11A07</strain>
    </source>
</reference>
<dbReference type="Proteomes" id="UP000727056">
    <property type="component" value="Unassembled WGS sequence"/>
</dbReference>
<dbReference type="RefSeq" id="WP_168086316.1">
    <property type="nucleotide sequence ID" value="NZ_JAAVJC010000002.1"/>
</dbReference>
<dbReference type="SUPFAM" id="SSF56747">
    <property type="entry name" value="Prim-pol domain"/>
    <property type="match status" value="1"/>
</dbReference>
<gene>
    <name evidence="3" type="ORF">HCN52_00500</name>
</gene>
<dbReference type="Pfam" id="PF09250">
    <property type="entry name" value="Prim-Pol"/>
    <property type="match status" value="1"/>
</dbReference>